<evidence type="ECO:0000313" key="2">
    <source>
        <dbReference type="Proteomes" id="UP000317839"/>
    </source>
</evidence>
<evidence type="ECO:0000313" key="1">
    <source>
        <dbReference type="EMBL" id="TQV77586.1"/>
    </source>
</evidence>
<reference evidence="1 2" key="1">
    <citation type="submission" date="2019-06" db="EMBL/GenBank/DDBJ databases">
        <title>Draft genome of Aliikangiella marina GYP-15.</title>
        <authorList>
            <person name="Wang G."/>
        </authorList>
    </citation>
    <scope>NUCLEOTIDE SEQUENCE [LARGE SCALE GENOMIC DNA]</scope>
    <source>
        <strain evidence="1 2">GYP-15</strain>
    </source>
</reference>
<comment type="caution">
    <text evidence="1">The sequence shown here is derived from an EMBL/GenBank/DDBJ whole genome shotgun (WGS) entry which is preliminary data.</text>
</comment>
<dbReference type="AlphaFoldDB" id="A0A545TK76"/>
<name>A0A545TK76_9GAMM</name>
<keyword evidence="2" id="KW-1185">Reference proteome</keyword>
<organism evidence="1 2">
    <name type="scientific">Aliikangiella marina</name>
    <dbReference type="NCBI Taxonomy" id="1712262"/>
    <lineage>
        <taxon>Bacteria</taxon>
        <taxon>Pseudomonadati</taxon>
        <taxon>Pseudomonadota</taxon>
        <taxon>Gammaproteobacteria</taxon>
        <taxon>Oceanospirillales</taxon>
        <taxon>Pleioneaceae</taxon>
        <taxon>Aliikangiella</taxon>
    </lineage>
</organism>
<dbReference type="InterPro" id="IPR012441">
    <property type="entry name" value="DUF1643"/>
</dbReference>
<dbReference type="Pfam" id="PF07799">
    <property type="entry name" value="DUF1643"/>
    <property type="match status" value="1"/>
</dbReference>
<sequence length="164" mass="18503">MKTAKFSGCGRYRYWLTRPTDDLFTALPPVAFIMLNPSTADIENDDPTIRRCINFATSWGASGLVVANLYAYRTPKPIALLKAPDPVGPRNSFWLSYILDNFKTVVCGWGEHAKIQQVDSFTEMSCRSRRKLMCLGINKSGMPKHPLYVKATQKPSLWLNIKKG</sequence>
<gene>
    <name evidence="1" type="ORF">FLL45_04740</name>
</gene>
<protein>
    <submittedName>
        <fullName evidence="1">DUF1643 domain-containing protein</fullName>
    </submittedName>
</protein>
<accession>A0A545TK76</accession>
<dbReference type="EMBL" id="VIKR01000001">
    <property type="protein sequence ID" value="TQV77586.1"/>
    <property type="molecule type" value="Genomic_DNA"/>
</dbReference>
<dbReference type="OrthoDB" id="9807577at2"/>
<dbReference type="Proteomes" id="UP000317839">
    <property type="component" value="Unassembled WGS sequence"/>
</dbReference>
<proteinExistence type="predicted"/>